<dbReference type="UniPathway" id="UPA00378"/>
<comment type="pathway">
    <text evidence="1">Protein modification; protein glycosylation.</text>
</comment>
<evidence type="ECO:0000256" key="1">
    <source>
        <dbReference type="ARBA" id="ARBA00004922"/>
    </source>
</evidence>
<evidence type="ECO:0000256" key="4">
    <source>
        <dbReference type="ARBA" id="ARBA00022679"/>
    </source>
</evidence>
<feature type="domain" description="Fucosyltransferase C-terminal" evidence="7">
    <location>
        <begin position="240"/>
        <end position="411"/>
    </location>
</feature>
<comment type="subcellular location">
    <subcellularLocation>
        <location evidence="5">Golgi apparatus</location>
        <location evidence="5">Golgi stack membrane</location>
        <topology evidence="5">Single-pass type II membrane protein</topology>
    </subcellularLocation>
</comment>
<organism evidence="8">
    <name type="scientific">Alexandrium monilatum</name>
    <dbReference type="NCBI Taxonomy" id="311494"/>
    <lineage>
        <taxon>Eukaryota</taxon>
        <taxon>Sar</taxon>
        <taxon>Alveolata</taxon>
        <taxon>Dinophyceae</taxon>
        <taxon>Gonyaulacales</taxon>
        <taxon>Pyrocystaceae</taxon>
        <taxon>Alexandrium</taxon>
    </lineage>
</organism>
<dbReference type="InterPro" id="IPR055270">
    <property type="entry name" value="Glyco_tran_10_C"/>
</dbReference>
<dbReference type="GO" id="GO:0046920">
    <property type="term" value="F:alpha-(1-&gt;3)-fucosyltransferase activity"/>
    <property type="evidence" value="ECO:0007669"/>
    <property type="project" value="TreeGrafter"/>
</dbReference>
<proteinExistence type="inferred from homology"/>
<feature type="region of interest" description="Disordered" evidence="6">
    <location>
        <begin position="1"/>
        <end position="46"/>
    </location>
</feature>
<dbReference type="EC" id="2.4.1.-" evidence="5"/>
<dbReference type="EMBL" id="HBNR01017930">
    <property type="protein sequence ID" value="CAE4572224.1"/>
    <property type="molecule type" value="Transcribed_RNA"/>
</dbReference>
<evidence type="ECO:0000259" key="7">
    <source>
        <dbReference type="Pfam" id="PF00852"/>
    </source>
</evidence>
<dbReference type="GO" id="GO:0032580">
    <property type="term" value="C:Golgi cisterna membrane"/>
    <property type="evidence" value="ECO:0007669"/>
    <property type="project" value="UniProtKB-SubCell"/>
</dbReference>
<protein>
    <recommendedName>
        <fullName evidence="5">Fucosyltransferase</fullName>
        <ecNumber evidence="5">2.4.1.-</ecNumber>
    </recommendedName>
</protein>
<keyword evidence="5" id="KW-0812">Transmembrane</keyword>
<dbReference type="Pfam" id="PF00852">
    <property type="entry name" value="Glyco_transf_10"/>
    <property type="match status" value="1"/>
</dbReference>
<sequence length="457" mass="48970">MDARCEWEPEDDSGQLLLQLPRADSSSRSSSRVGPPAGKTVRRPEQQQLQIYGGDDWHLSDAGRHMALSWQGQHVLGESRDSGSHPLPEPSDAMLLQDGASAVEGPGEDQVLVHYTMGFFGAVAGEQLTAEQCDVPCAKSPFPGAPGVPERADLLVTFPILPDPPKNSRGAPALAHSMEAGGLYGSQFSASYAGTQNTSLLSTVPWPYFDLGNWREIQGRARGPAGGRLFPGFGERLPAAVFVAHNCGGDVRNQLISELVRRGVPVHSISSCAPAGTKQSWPEGVARSDKIGALRRYRVYLALENTVQSSYVTEKGIDGFAAGAVPLYLGAPNADEYLPQDGYISATGASSAASLDELAERVKAAIGNQAEWQSFMAWRTRPLEELNGGDLARRFSWSNGTYTSLCRLCRFAYAKLTPGARWDHEQQQVVGGAPPPARGDVAAWSAWRRGARAADGA</sequence>
<dbReference type="Gene3D" id="3.40.50.11660">
    <property type="entry name" value="Glycosyl transferase family 10, C-terminal domain"/>
    <property type="match status" value="1"/>
</dbReference>
<dbReference type="PANTHER" id="PTHR11929:SF194">
    <property type="entry name" value="ALPHA-(1,3)-FUCOSYLTRANSFERASE 10"/>
    <property type="match status" value="1"/>
</dbReference>
<name>A0A7S4Q5C3_9DINO</name>
<comment type="similarity">
    <text evidence="2 5">Belongs to the glycosyltransferase 10 family.</text>
</comment>
<keyword evidence="3 5" id="KW-0328">Glycosyltransferase</keyword>
<dbReference type="PANTHER" id="PTHR11929">
    <property type="entry name" value="ALPHA- 1,3 -FUCOSYLTRANSFERASE"/>
    <property type="match status" value="1"/>
</dbReference>
<dbReference type="AlphaFoldDB" id="A0A7S4Q5C3"/>
<evidence type="ECO:0000256" key="3">
    <source>
        <dbReference type="ARBA" id="ARBA00022676"/>
    </source>
</evidence>
<dbReference type="SUPFAM" id="SSF53756">
    <property type="entry name" value="UDP-Glycosyltransferase/glycogen phosphorylase"/>
    <property type="match status" value="1"/>
</dbReference>
<accession>A0A7S4Q5C3</accession>
<keyword evidence="4 5" id="KW-0808">Transferase</keyword>
<evidence type="ECO:0000256" key="5">
    <source>
        <dbReference type="RuleBase" id="RU003832"/>
    </source>
</evidence>
<evidence type="ECO:0000256" key="2">
    <source>
        <dbReference type="ARBA" id="ARBA00008919"/>
    </source>
</evidence>
<evidence type="ECO:0000313" key="8">
    <source>
        <dbReference type="EMBL" id="CAE4572224.1"/>
    </source>
</evidence>
<evidence type="ECO:0000256" key="6">
    <source>
        <dbReference type="SAM" id="MobiDB-lite"/>
    </source>
</evidence>
<keyword evidence="5" id="KW-0333">Golgi apparatus</keyword>
<reference evidence="8" key="1">
    <citation type="submission" date="2021-01" db="EMBL/GenBank/DDBJ databases">
        <authorList>
            <person name="Corre E."/>
            <person name="Pelletier E."/>
            <person name="Niang G."/>
            <person name="Scheremetjew M."/>
            <person name="Finn R."/>
            <person name="Kale V."/>
            <person name="Holt S."/>
            <person name="Cochrane G."/>
            <person name="Meng A."/>
            <person name="Brown T."/>
            <person name="Cohen L."/>
        </authorList>
    </citation>
    <scope>NUCLEOTIDE SEQUENCE</scope>
    <source>
        <strain evidence="8">CCMP3105</strain>
    </source>
</reference>
<dbReference type="InterPro" id="IPR038577">
    <property type="entry name" value="GT10-like_C_sf"/>
</dbReference>
<dbReference type="InterPro" id="IPR001503">
    <property type="entry name" value="Glyco_trans_10"/>
</dbReference>
<keyword evidence="5" id="KW-0472">Membrane</keyword>
<gene>
    <name evidence="8" type="ORF">AMON00008_LOCUS11843</name>
</gene>